<feature type="transmembrane region" description="Helical" evidence="5">
    <location>
        <begin position="395"/>
        <end position="417"/>
    </location>
</feature>
<dbReference type="Gene3D" id="1.20.1250.20">
    <property type="entry name" value="MFS general substrate transporter like domains"/>
    <property type="match status" value="2"/>
</dbReference>
<comment type="caution">
    <text evidence="7">The sequence shown here is derived from an EMBL/GenBank/DDBJ whole genome shotgun (WGS) entry which is preliminary data.</text>
</comment>
<feature type="transmembrane region" description="Helical" evidence="5">
    <location>
        <begin position="81"/>
        <end position="101"/>
    </location>
</feature>
<feature type="transmembrane region" description="Helical" evidence="5">
    <location>
        <begin position="332"/>
        <end position="349"/>
    </location>
</feature>
<evidence type="ECO:0000256" key="3">
    <source>
        <dbReference type="ARBA" id="ARBA00022989"/>
    </source>
</evidence>
<dbReference type="PANTHER" id="PTHR23526:SF2">
    <property type="entry name" value="MAJOR FACILITATOR SUPERFAMILY (MFS) PROFILE DOMAIN-CONTAINING PROTEIN"/>
    <property type="match status" value="1"/>
</dbReference>
<dbReference type="InterPro" id="IPR020846">
    <property type="entry name" value="MFS_dom"/>
</dbReference>
<dbReference type="SUPFAM" id="SSF103473">
    <property type="entry name" value="MFS general substrate transporter"/>
    <property type="match status" value="1"/>
</dbReference>
<feature type="transmembrane region" description="Helical" evidence="5">
    <location>
        <begin position="429"/>
        <end position="447"/>
    </location>
</feature>
<dbReference type="GO" id="GO:0005886">
    <property type="term" value="C:plasma membrane"/>
    <property type="evidence" value="ECO:0007669"/>
    <property type="project" value="UniProtKB-SubCell"/>
</dbReference>
<protein>
    <submittedName>
        <fullName evidence="7">MFS transporter</fullName>
    </submittedName>
</protein>
<name>A0A0D8ZWY4_9CYAN</name>
<feature type="transmembrane region" description="Helical" evidence="5">
    <location>
        <begin position="188"/>
        <end position="208"/>
    </location>
</feature>
<proteinExistence type="predicted"/>
<feature type="transmembrane region" description="Helical" evidence="5">
    <location>
        <begin position="214"/>
        <end position="237"/>
    </location>
</feature>
<dbReference type="Pfam" id="PF07690">
    <property type="entry name" value="MFS_1"/>
    <property type="match status" value="1"/>
</dbReference>
<sequence length="482" mass="52178">MDFVLVDTITQPVVDIVEPLAATTAGILPDSQNQPYSKQAIRNSLKASTIDGVFAAIFTSITGGVLLTNFLLQLGATPVEIGMLSSIPMLLNLLQPLGAYFGDRTNSRHNYCLWIFGTARLLWLVLIVGIGWISWSGDNPHQLVSWTLAMVVVTHLLESLGSSAWLSWMAVLVPHRLRGRYFGFRNSAASLTNLIGVPLLGFAVSAWPSGTIEGYAVVLFLGVVVGLISLACQFFMVDVNPQLKAKEQAQAKDSDSPAGFHFSANFLMFLLYFGLWMFAVNLSLPFFNLYLLDNLHLDLNWATLYGSLTAAANLALLIWWGKLADKIGNRPLLLALGILGAVTPLFWLGTSNDSFSLWVWLPLIHLFTGGIWAALDLCSSNIQMEIAPMDHPSAYFAVAAAVAGVSGALGTTAGGFLSELPYIGGLPGLFALSAGVRLFALIPLVFVREPRSQSISHIVSNIINFKQRSPVPQTVTVTNTPK</sequence>
<comment type="subcellular location">
    <subcellularLocation>
        <location evidence="1">Cell membrane</location>
        <topology evidence="1">Multi-pass membrane protein</topology>
    </subcellularLocation>
</comment>
<dbReference type="PATRIC" id="fig|1618023.3.peg.845"/>
<keyword evidence="4 5" id="KW-0472">Membrane</keyword>
<keyword evidence="8" id="KW-1185">Reference proteome</keyword>
<gene>
    <name evidence="7" type="ORF">UH38_04850</name>
</gene>
<feature type="transmembrane region" description="Helical" evidence="5">
    <location>
        <begin position="355"/>
        <end position="375"/>
    </location>
</feature>
<feature type="transmembrane region" description="Helical" evidence="5">
    <location>
        <begin position="299"/>
        <end position="320"/>
    </location>
</feature>
<feature type="transmembrane region" description="Helical" evidence="5">
    <location>
        <begin position="147"/>
        <end position="168"/>
    </location>
</feature>
<dbReference type="AlphaFoldDB" id="A0A0D8ZWY4"/>
<feature type="transmembrane region" description="Helical" evidence="5">
    <location>
        <begin position="52"/>
        <end position="75"/>
    </location>
</feature>
<organism evidence="7 8">
    <name type="scientific">Aliterella atlantica CENA595</name>
    <dbReference type="NCBI Taxonomy" id="1618023"/>
    <lineage>
        <taxon>Bacteria</taxon>
        <taxon>Bacillati</taxon>
        <taxon>Cyanobacteriota</taxon>
        <taxon>Cyanophyceae</taxon>
        <taxon>Chroococcidiopsidales</taxon>
        <taxon>Aliterellaceae</taxon>
        <taxon>Aliterella</taxon>
    </lineage>
</organism>
<feature type="transmembrane region" description="Helical" evidence="5">
    <location>
        <begin position="113"/>
        <end position="135"/>
    </location>
</feature>
<dbReference type="EMBL" id="JYON01000003">
    <property type="protein sequence ID" value="KJH72959.1"/>
    <property type="molecule type" value="Genomic_DNA"/>
</dbReference>
<dbReference type="Proteomes" id="UP000032452">
    <property type="component" value="Unassembled WGS sequence"/>
</dbReference>
<feature type="transmembrane region" description="Helical" evidence="5">
    <location>
        <begin position="258"/>
        <end position="279"/>
    </location>
</feature>
<reference evidence="7 8" key="1">
    <citation type="submission" date="2015-02" db="EMBL/GenBank/DDBJ databases">
        <title>Draft genome of a novel marine cyanobacterium (Chroococcales) isolated from South Atlantic Ocean.</title>
        <authorList>
            <person name="Rigonato J."/>
            <person name="Alvarenga D.O."/>
            <person name="Branco L.H."/>
            <person name="Varani A.M."/>
            <person name="Brandini F.P."/>
            <person name="Fiore M.F."/>
        </authorList>
    </citation>
    <scope>NUCLEOTIDE SEQUENCE [LARGE SCALE GENOMIC DNA]</scope>
    <source>
        <strain evidence="7 8">CENA595</strain>
    </source>
</reference>
<feature type="domain" description="Major facilitator superfamily (MFS) profile" evidence="6">
    <location>
        <begin position="44"/>
        <end position="452"/>
    </location>
</feature>
<dbReference type="OrthoDB" id="9772882at2"/>
<keyword evidence="2 5" id="KW-0812">Transmembrane</keyword>
<dbReference type="InterPro" id="IPR052528">
    <property type="entry name" value="Sugar_transport-like"/>
</dbReference>
<dbReference type="STRING" id="1618023.UH38_04850"/>
<dbReference type="PANTHER" id="PTHR23526">
    <property type="entry name" value="INTEGRAL MEMBRANE TRANSPORT PROTEIN-RELATED"/>
    <property type="match status" value="1"/>
</dbReference>
<evidence type="ECO:0000256" key="1">
    <source>
        <dbReference type="ARBA" id="ARBA00004651"/>
    </source>
</evidence>
<keyword evidence="3 5" id="KW-1133">Transmembrane helix</keyword>
<accession>A0A0D8ZWY4</accession>
<dbReference type="PROSITE" id="PS50850">
    <property type="entry name" value="MFS"/>
    <property type="match status" value="1"/>
</dbReference>
<evidence type="ECO:0000313" key="7">
    <source>
        <dbReference type="EMBL" id="KJH72959.1"/>
    </source>
</evidence>
<evidence type="ECO:0000256" key="2">
    <source>
        <dbReference type="ARBA" id="ARBA00022692"/>
    </source>
</evidence>
<dbReference type="GO" id="GO:0022857">
    <property type="term" value="F:transmembrane transporter activity"/>
    <property type="evidence" value="ECO:0007669"/>
    <property type="project" value="InterPro"/>
</dbReference>
<evidence type="ECO:0000313" key="8">
    <source>
        <dbReference type="Proteomes" id="UP000032452"/>
    </source>
</evidence>
<dbReference type="InterPro" id="IPR036259">
    <property type="entry name" value="MFS_trans_sf"/>
</dbReference>
<evidence type="ECO:0000256" key="5">
    <source>
        <dbReference type="SAM" id="Phobius"/>
    </source>
</evidence>
<evidence type="ECO:0000259" key="6">
    <source>
        <dbReference type="PROSITE" id="PS50850"/>
    </source>
</evidence>
<evidence type="ECO:0000256" key="4">
    <source>
        <dbReference type="ARBA" id="ARBA00023136"/>
    </source>
</evidence>
<dbReference type="InterPro" id="IPR011701">
    <property type="entry name" value="MFS"/>
</dbReference>